<keyword evidence="3" id="KW-0460">Magnesium</keyword>
<accession>A0A3L8P426</accession>
<dbReference type="InterPro" id="IPR036412">
    <property type="entry name" value="HAD-like_sf"/>
</dbReference>
<proteinExistence type="predicted"/>
<evidence type="ECO:0000256" key="1">
    <source>
        <dbReference type="ARBA" id="ARBA00001946"/>
    </source>
</evidence>
<keyword evidence="2 4" id="KW-0378">Hydrolase</keyword>
<dbReference type="SFLD" id="SFLDS00003">
    <property type="entry name" value="Haloacid_Dehalogenase"/>
    <property type="match status" value="1"/>
</dbReference>
<sequence>MSLLMLDLDDTLVVREPVLRAWGERLIERHSLRVDLDGLVELEGGGLRDRHEVYDDLVAAGFPGSFDDFTDAQDDVARGYRLTDETRQALEQARAAGWTLAVVTNGFVRRQEMKLRGSGLYEMVDAVCISEEVGVRKPDPLIFATAAARAGATLEGAWMVGDNVDADILGAHRAGVRSVQLPCQDHRLEFTSGAQADLQAADVADAVAQILTLERAPASSRSS</sequence>
<dbReference type="EMBL" id="RDBE01000007">
    <property type="protein sequence ID" value="RLV49188.1"/>
    <property type="molecule type" value="Genomic_DNA"/>
</dbReference>
<evidence type="ECO:0000313" key="5">
    <source>
        <dbReference type="Proteomes" id="UP000281708"/>
    </source>
</evidence>
<evidence type="ECO:0000256" key="3">
    <source>
        <dbReference type="ARBA" id="ARBA00022842"/>
    </source>
</evidence>
<dbReference type="SFLD" id="SFLDG01129">
    <property type="entry name" value="C1.5:_HAD__Beta-PGM__Phosphata"/>
    <property type="match status" value="1"/>
</dbReference>
<dbReference type="SUPFAM" id="SSF56784">
    <property type="entry name" value="HAD-like"/>
    <property type="match status" value="1"/>
</dbReference>
<dbReference type="RefSeq" id="WP_121806291.1">
    <property type="nucleotide sequence ID" value="NZ_RDBE01000007.1"/>
</dbReference>
<comment type="cofactor">
    <cofactor evidence="1">
        <name>Mg(2+)</name>
        <dbReference type="ChEBI" id="CHEBI:18420"/>
    </cofactor>
</comment>
<name>A0A3L8P426_9ACTN</name>
<dbReference type="OrthoDB" id="3680851at2"/>
<dbReference type="InterPro" id="IPR006439">
    <property type="entry name" value="HAD-SF_hydro_IA"/>
</dbReference>
<dbReference type="Gene3D" id="3.40.50.1000">
    <property type="entry name" value="HAD superfamily/HAD-like"/>
    <property type="match status" value="1"/>
</dbReference>
<evidence type="ECO:0000313" key="4">
    <source>
        <dbReference type="EMBL" id="RLV49188.1"/>
    </source>
</evidence>
<evidence type="ECO:0000256" key="2">
    <source>
        <dbReference type="ARBA" id="ARBA00022801"/>
    </source>
</evidence>
<comment type="caution">
    <text evidence="4">The sequence shown here is derived from an EMBL/GenBank/DDBJ whole genome shotgun (WGS) entry which is preliminary data.</text>
</comment>
<dbReference type="GO" id="GO:0016787">
    <property type="term" value="F:hydrolase activity"/>
    <property type="evidence" value="ECO:0007669"/>
    <property type="project" value="UniProtKB-KW"/>
</dbReference>
<keyword evidence="5" id="KW-1185">Reference proteome</keyword>
<dbReference type="Pfam" id="PF00702">
    <property type="entry name" value="Hydrolase"/>
    <property type="match status" value="1"/>
</dbReference>
<dbReference type="NCBIfam" id="TIGR01549">
    <property type="entry name" value="HAD-SF-IA-v1"/>
    <property type="match status" value="1"/>
</dbReference>
<organism evidence="4 5">
    <name type="scientific">Nocardioides mangrovicus</name>
    <dbReference type="NCBI Taxonomy" id="2478913"/>
    <lineage>
        <taxon>Bacteria</taxon>
        <taxon>Bacillati</taxon>
        <taxon>Actinomycetota</taxon>
        <taxon>Actinomycetes</taxon>
        <taxon>Propionibacteriales</taxon>
        <taxon>Nocardioidaceae</taxon>
        <taxon>Nocardioides</taxon>
    </lineage>
</organism>
<reference evidence="4 5" key="1">
    <citation type="submission" date="2018-10" db="EMBL/GenBank/DDBJ databases">
        <title>Marmoricola sp. 4Q3S-7 whole genome shotgun sequence.</title>
        <authorList>
            <person name="Li F."/>
        </authorList>
    </citation>
    <scope>NUCLEOTIDE SEQUENCE [LARGE SCALE GENOMIC DNA]</scope>
    <source>
        <strain evidence="4 5">4Q3S-7</strain>
    </source>
</reference>
<dbReference type="AlphaFoldDB" id="A0A3L8P426"/>
<gene>
    <name evidence="4" type="ORF">D9V37_11575</name>
</gene>
<dbReference type="GO" id="GO:0044281">
    <property type="term" value="P:small molecule metabolic process"/>
    <property type="evidence" value="ECO:0007669"/>
    <property type="project" value="UniProtKB-ARBA"/>
</dbReference>
<dbReference type="InterPro" id="IPR051400">
    <property type="entry name" value="HAD-like_hydrolase"/>
</dbReference>
<protein>
    <submittedName>
        <fullName evidence="4">HAD family hydrolase</fullName>
    </submittedName>
</protein>
<dbReference type="Proteomes" id="UP000281708">
    <property type="component" value="Unassembled WGS sequence"/>
</dbReference>
<dbReference type="InterPro" id="IPR023214">
    <property type="entry name" value="HAD_sf"/>
</dbReference>
<dbReference type="PANTHER" id="PTHR46470">
    <property type="entry name" value="N-ACYLNEURAMINATE-9-PHOSPHATASE"/>
    <property type="match status" value="1"/>
</dbReference>